<dbReference type="Pfam" id="PF03229">
    <property type="entry name" value="Alpha_GJ"/>
    <property type="match status" value="1"/>
</dbReference>
<dbReference type="STRING" id="1160509.A0A3N4I1R4"/>
<evidence type="ECO:0000256" key="2">
    <source>
        <dbReference type="SAM" id="Phobius"/>
    </source>
</evidence>
<gene>
    <name evidence="3" type="ORF">BJ508DRAFT_210619</name>
</gene>
<organism evidence="3 4">
    <name type="scientific">Ascobolus immersus RN42</name>
    <dbReference type="NCBI Taxonomy" id="1160509"/>
    <lineage>
        <taxon>Eukaryota</taxon>
        <taxon>Fungi</taxon>
        <taxon>Dikarya</taxon>
        <taxon>Ascomycota</taxon>
        <taxon>Pezizomycotina</taxon>
        <taxon>Pezizomycetes</taxon>
        <taxon>Pezizales</taxon>
        <taxon>Ascobolaceae</taxon>
        <taxon>Ascobolus</taxon>
    </lineage>
</organism>
<feature type="transmembrane region" description="Helical" evidence="2">
    <location>
        <begin position="186"/>
        <end position="212"/>
    </location>
</feature>
<reference evidence="3 4" key="1">
    <citation type="journal article" date="2018" name="Nat. Ecol. Evol.">
        <title>Pezizomycetes genomes reveal the molecular basis of ectomycorrhizal truffle lifestyle.</title>
        <authorList>
            <person name="Murat C."/>
            <person name="Payen T."/>
            <person name="Noel B."/>
            <person name="Kuo A."/>
            <person name="Morin E."/>
            <person name="Chen J."/>
            <person name="Kohler A."/>
            <person name="Krizsan K."/>
            <person name="Balestrini R."/>
            <person name="Da Silva C."/>
            <person name="Montanini B."/>
            <person name="Hainaut M."/>
            <person name="Levati E."/>
            <person name="Barry K.W."/>
            <person name="Belfiori B."/>
            <person name="Cichocki N."/>
            <person name="Clum A."/>
            <person name="Dockter R.B."/>
            <person name="Fauchery L."/>
            <person name="Guy J."/>
            <person name="Iotti M."/>
            <person name="Le Tacon F."/>
            <person name="Lindquist E.A."/>
            <person name="Lipzen A."/>
            <person name="Malagnac F."/>
            <person name="Mello A."/>
            <person name="Molinier V."/>
            <person name="Miyauchi S."/>
            <person name="Poulain J."/>
            <person name="Riccioni C."/>
            <person name="Rubini A."/>
            <person name="Sitrit Y."/>
            <person name="Splivallo R."/>
            <person name="Traeger S."/>
            <person name="Wang M."/>
            <person name="Zifcakova L."/>
            <person name="Wipf D."/>
            <person name="Zambonelli A."/>
            <person name="Paolocci F."/>
            <person name="Nowrousian M."/>
            <person name="Ottonello S."/>
            <person name="Baldrian P."/>
            <person name="Spatafora J.W."/>
            <person name="Henrissat B."/>
            <person name="Nagy L.G."/>
            <person name="Aury J.M."/>
            <person name="Wincker P."/>
            <person name="Grigoriev I.V."/>
            <person name="Bonfante P."/>
            <person name="Martin F.M."/>
        </authorList>
    </citation>
    <scope>NUCLEOTIDE SEQUENCE [LARGE SCALE GENOMIC DNA]</scope>
    <source>
        <strain evidence="3 4">RN42</strain>
    </source>
</reference>
<evidence type="ECO:0008006" key="5">
    <source>
        <dbReference type="Google" id="ProtNLM"/>
    </source>
</evidence>
<keyword evidence="4" id="KW-1185">Reference proteome</keyword>
<keyword evidence="2" id="KW-0472">Membrane</keyword>
<keyword evidence="2" id="KW-1133">Transmembrane helix</keyword>
<dbReference type="OrthoDB" id="2331100at2759"/>
<evidence type="ECO:0000313" key="3">
    <source>
        <dbReference type="EMBL" id="RPA80045.1"/>
    </source>
</evidence>
<dbReference type="EMBL" id="ML119692">
    <property type="protein sequence ID" value="RPA80045.1"/>
    <property type="molecule type" value="Genomic_DNA"/>
</dbReference>
<dbReference type="PANTHER" id="PTHR34883">
    <property type="entry name" value="SERINE-RICH PROTEIN, PUTATIVE-RELATED-RELATED"/>
    <property type="match status" value="1"/>
</dbReference>
<protein>
    <recommendedName>
        <fullName evidence="5">Cupredoxin</fullName>
    </recommendedName>
</protein>
<dbReference type="InterPro" id="IPR008972">
    <property type="entry name" value="Cupredoxin"/>
</dbReference>
<dbReference type="CDD" id="cd00920">
    <property type="entry name" value="Cupredoxin"/>
    <property type="match status" value="1"/>
</dbReference>
<accession>A0A3N4I1R4</accession>
<dbReference type="Proteomes" id="UP000275078">
    <property type="component" value="Unassembled WGS sequence"/>
</dbReference>
<dbReference type="SUPFAM" id="SSF49503">
    <property type="entry name" value="Cupredoxins"/>
    <property type="match status" value="1"/>
</dbReference>
<feature type="region of interest" description="Disordered" evidence="1">
    <location>
        <begin position="131"/>
        <end position="163"/>
    </location>
</feature>
<dbReference type="PANTHER" id="PTHR34883:SF15">
    <property type="entry name" value="EXTRACELLULAR SERINE-RICH PROTEIN"/>
    <property type="match status" value="1"/>
</dbReference>
<sequence>MQAQGRIIRTVQVGRNGSDLSLTFTPEITRAAVGDLIQFQFYPVNHSVQHGSFDSPCAPMPVGPKTFFSGFRPVSRNAPLLPTFTIQVMSKDPIFFYCSQSAHCIDGFAGVINPNSTHTLERYKARARALRPGSGTGGVDTVVGESGRTTTSTTPTVAPTMTSTMVPAPAESDAANESPSERVQNVGVIVGAILGGVAALVIGVVGIGVFLVRRKKAKRRIGLGPGRVEEKRGGGWGFGSAPKSGRQFAV</sequence>
<dbReference type="InterPro" id="IPR052953">
    <property type="entry name" value="Ser-rich/MCO-related"/>
</dbReference>
<evidence type="ECO:0000313" key="4">
    <source>
        <dbReference type="Proteomes" id="UP000275078"/>
    </source>
</evidence>
<dbReference type="Gene3D" id="2.60.40.420">
    <property type="entry name" value="Cupredoxins - blue copper proteins"/>
    <property type="match status" value="1"/>
</dbReference>
<keyword evidence="2" id="KW-0812">Transmembrane</keyword>
<feature type="compositionally biased region" description="Low complexity" evidence="1">
    <location>
        <begin position="139"/>
        <end position="163"/>
    </location>
</feature>
<evidence type="ECO:0000256" key="1">
    <source>
        <dbReference type="SAM" id="MobiDB-lite"/>
    </source>
</evidence>
<proteinExistence type="predicted"/>
<name>A0A3N4I1R4_ASCIM</name>
<dbReference type="AlphaFoldDB" id="A0A3N4I1R4"/>
<dbReference type="InterPro" id="IPR004913">
    <property type="entry name" value="Herpes_gJ"/>
</dbReference>